<dbReference type="GeneID" id="37229694"/>
<dbReference type="Proteomes" id="UP000249402">
    <property type="component" value="Unassembled WGS sequence"/>
</dbReference>
<feature type="transmembrane region" description="Helical" evidence="1">
    <location>
        <begin position="124"/>
        <end position="141"/>
    </location>
</feature>
<gene>
    <name evidence="3" type="ORF">BO80DRAFT_82966</name>
</gene>
<dbReference type="AlphaFoldDB" id="A0A395HDE9"/>
<keyword evidence="1" id="KW-0472">Membrane</keyword>
<proteinExistence type="predicted"/>
<evidence type="ECO:0000313" key="4">
    <source>
        <dbReference type="Proteomes" id="UP000249402"/>
    </source>
</evidence>
<evidence type="ECO:0000256" key="2">
    <source>
        <dbReference type="SAM" id="SignalP"/>
    </source>
</evidence>
<dbReference type="VEuPathDB" id="FungiDB:BO80DRAFT_82966"/>
<keyword evidence="2" id="KW-0732">Signal</keyword>
<feature type="transmembrane region" description="Helical" evidence="1">
    <location>
        <begin position="93"/>
        <end position="117"/>
    </location>
</feature>
<evidence type="ECO:0000256" key="1">
    <source>
        <dbReference type="SAM" id="Phobius"/>
    </source>
</evidence>
<keyword evidence="1" id="KW-0812">Transmembrane</keyword>
<feature type="chain" id="PRO_5017273090" description="Secreted protein" evidence="2">
    <location>
        <begin position="18"/>
        <end position="187"/>
    </location>
</feature>
<name>A0A395HDE9_9EURO</name>
<dbReference type="OrthoDB" id="10313966at2759"/>
<dbReference type="RefSeq" id="XP_025580189.1">
    <property type="nucleotide sequence ID" value="XM_025724829.1"/>
</dbReference>
<feature type="signal peptide" evidence="2">
    <location>
        <begin position="1"/>
        <end position="17"/>
    </location>
</feature>
<evidence type="ECO:0000313" key="3">
    <source>
        <dbReference type="EMBL" id="RAL05862.1"/>
    </source>
</evidence>
<keyword evidence="1" id="KW-1133">Transmembrane helix</keyword>
<keyword evidence="4" id="KW-1185">Reference proteome</keyword>
<sequence>MWSDLLISLLLVIPVYNREHSGRHCMDIIECVVFLLRPLHQIPFLFSGGHAEIRLNDACRAGVPAFRVQKSAFYDFSLLGARQLHRPCLANRFLTVSVSHGGLSLFLFIFHPCFCFVLRLRTCFLLRAVSLFFGWGWYLWAGHWHRAEEASRSQGNHAFRHGARFLRRALVSMHGIKERWCTKWEWG</sequence>
<dbReference type="EMBL" id="KZ824420">
    <property type="protein sequence ID" value="RAL05862.1"/>
    <property type="molecule type" value="Genomic_DNA"/>
</dbReference>
<reference evidence="3 4" key="1">
    <citation type="submission" date="2018-02" db="EMBL/GenBank/DDBJ databases">
        <title>The genomes of Aspergillus section Nigri reveals drivers in fungal speciation.</title>
        <authorList>
            <consortium name="DOE Joint Genome Institute"/>
            <person name="Vesth T.C."/>
            <person name="Nybo J."/>
            <person name="Theobald S."/>
            <person name="Brandl J."/>
            <person name="Frisvad J.C."/>
            <person name="Nielsen K.F."/>
            <person name="Lyhne E.K."/>
            <person name="Kogle M.E."/>
            <person name="Kuo A."/>
            <person name="Riley R."/>
            <person name="Clum A."/>
            <person name="Nolan M."/>
            <person name="Lipzen A."/>
            <person name="Salamov A."/>
            <person name="Henrissat B."/>
            <person name="Wiebenga A."/>
            <person name="De vries R.P."/>
            <person name="Grigoriev I.V."/>
            <person name="Mortensen U.H."/>
            <person name="Andersen M.R."/>
            <person name="Baker S.E."/>
        </authorList>
    </citation>
    <scope>NUCLEOTIDE SEQUENCE [LARGE SCALE GENOMIC DNA]</scope>
    <source>
        <strain evidence="3 4">CBS 121593</strain>
    </source>
</reference>
<accession>A0A395HDE9</accession>
<protein>
    <recommendedName>
        <fullName evidence="5">Secreted protein</fullName>
    </recommendedName>
</protein>
<organism evidence="3 4">
    <name type="scientific">Aspergillus ibericus CBS 121593</name>
    <dbReference type="NCBI Taxonomy" id="1448316"/>
    <lineage>
        <taxon>Eukaryota</taxon>
        <taxon>Fungi</taxon>
        <taxon>Dikarya</taxon>
        <taxon>Ascomycota</taxon>
        <taxon>Pezizomycotina</taxon>
        <taxon>Eurotiomycetes</taxon>
        <taxon>Eurotiomycetidae</taxon>
        <taxon>Eurotiales</taxon>
        <taxon>Aspergillaceae</taxon>
        <taxon>Aspergillus</taxon>
        <taxon>Aspergillus subgen. Circumdati</taxon>
    </lineage>
</organism>
<evidence type="ECO:0008006" key="5">
    <source>
        <dbReference type="Google" id="ProtNLM"/>
    </source>
</evidence>